<name>A0A6P5LXL0_PHACI</name>
<evidence type="ECO:0000313" key="6">
    <source>
        <dbReference type="RefSeq" id="XP_020860944.1"/>
    </source>
</evidence>
<proteinExistence type="inferred from homology"/>
<gene>
    <name evidence="6" type="primary">LOC110220970</name>
</gene>
<sequence>MGLLALLGMEAWSLGSFICYVLPSLFLLLVVLLRLYGEGSNIWTLQGCPVDLTGKTAVVTGANSGIGKAVSCELARRGARVVLACRRLPEGQRALADIQKATGSRELLLQELDLSSMASIQSFSQKLLQEEPHIHLLVNNAGVSGLPYKTLTSDGLELTFMTNYLGHFLLTNLLLKGLLGAGSARVVNVSSFRHKYGFVNEQHLVGAGDPLPEHQNYDCSKLLLILFTKELAQRLQGTGVTVNSVDPGIVKTEIMKNHTWLYRSIFWLLSVFLKTPAQGAVPVLYLSLAEELDGISGKYFNSKCNLTLPSELARDLKVAHSLWNASARLTNLEKITKRE</sequence>
<keyword evidence="4" id="KW-1133">Transmembrane helix</keyword>
<accession>A0A6P5LXL0</accession>
<organism evidence="5 6">
    <name type="scientific">Phascolarctos cinereus</name>
    <name type="common">Koala</name>
    <dbReference type="NCBI Taxonomy" id="38626"/>
    <lineage>
        <taxon>Eukaryota</taxon>
        <taxon>Metazoa</taxon>
        <taxon>Chordata</taxon>
        <taxon>Craniata</taxon>
        <taxon>Vertebrata</taxon>
        <taxon>Euteleostomi</taxon>
        <taxon>Mammalia</taxon>
        <taxon>Metatheria</taxon>
        <taxon>Diprotodontia</taxon>
        <taxon>Phascolarctidae</taxon>
        <taxon>Phascolarctos</taxon>
    </lineage>
</organism>
<dbReference type="PANTHER" id="PTHR43157">
    <property type="entry name" value="PHOSPHATIDYLINOSITOL-GLYCAN BIOSYNTHESIS CLASS F PROTEIN-RELATED"/>
    <property type="match status" value="1"/>
</dbReference>
<evidence type="ECO:0000256" key="4">
    <source>
        <dbReference type="SAM" id="Phobius"/>
    </source>
</evidence>
<evidence type="ECO:0000256" key="1">
    <source>
        <dbReference type="ARBA" id="ARBA00006484"/>
    </source>
</evidence>
<dbReference type="PRINTS" id="PR00080">
    <property type="entry name" value="SDRFAMILY"/>
</dbReference>
<dbReference type="PRINTS" id="PR00081">
    <property type="entry name" value="GDHRDH"/>
</dbReference>
<dbReference type="KEGG" id="pcw:110220970"/>
<dbReference type="GO" id="GO:0016491">
    <property type="term" value="F:oxidoreductase activity"/>
    <property type="evidence" value="ECO:0007669"/>
    <property type="project" value="UniProtKB-KW"/>
</dbReference>
<keyword evidence="4" id="KW-0812">Transmembrane</keyword>
<reference evidence="6" key="1">
    <citation type="submission" date="2025-08" db="UniProtKB">
        <authorList>
            <consortium name="RefSeq"/>
        </authorList>
    </citation>
    <scope>IDENTIFICATION</scope>
    <source>
        <tissue evidence="6">Spleen</tissue>
    </source>
</reference>
<dbReference type="InterPro" id="IPR002347">
    <property type="entry name" value="SDR_fam"/>
</dbReference>
<dbReference type="SUPFAM" id="SSF51735">
    <property type="entry name" value="NAD(P)-binding Rossmann-fold domains"/>
    <property type="match status" value="1"/>
</dbReference>
<dbReference type="PANTHER" id="PTHR43157:SF30">
    <property type="entry name" value="RETINOL DEHYDROGENASE 11-LIKE"/>
    <property type="match status" value="1"/>
</dbReference>
<keyword evidence="5" id="KW-1185">Reference proteome</keyword>
<evidence type="ECO:0000313" key="5">
    <source>
        <dbReference type="Proteomes" id="UP000515140"/>
    </source>
</evidence>
<comment type="similarity">
    <text evidence="1 3">Belongs to the short-chain dehydrogenases/reductases (SDR) family.</text>
</comment>
<keyword evidence="2" id="KW-0560">Oxidoreductase</keyword>
<dbReference type="RefSeq" id="XP_020860944.1">
    <property type="nucleotide sequence ID" value="XM_021005285.1"/>
</dbReference>
<dbReference type="Gene3D" id="3.40.50.720">
    <property type="entry name" value="NAD(P)-binding Rossmann-like Domain"/>
    <property type="match status" value="1"/>
</dbReference>
<dbReference type="AlphaFoldDB" id="A0A6P5LXL0"/>
<dbReference type="InterPro" id="IPR036291">
    <property type="entry name" value="NAD(P)-bd_dom_sf"/>
</dbReference>
<feature type="transmembrane region" description="Helical" evidence="4">
    <location>
        <begin position="12"/>
        <end position="36"/>
    </location>
</feature>
<dbReference type="InParanoid" id="A0A6P5LXL0"/>
<keyword evidence="4" id="KW-0472">Membrane</keyword>
<protein>
    <submittedName>
        <fullName evidence="6">Retinol dehydrogenase 12-like</fullName>
    </submittedName>
</protein>
<dbReference type="Proteomes" id="UP000515140">
    <property type="component" value="Unplaced"/>
</dbReference>
<evidence type="ECO:0000256" key="2">
    <source>
        <dbReference type="ARBA" id="ARBA00023002"/>
    </source>
</evidence>
<dbReference type="GeneID" id="110220970"/>
<evidence type="ECO:0000256" key="3">
    <source>
        <dbReference type="RuleBase" id="RU000363"/>
    </source>
</evidence>
<dbReference type="Pfam" id="PF00106">
    <property type="entry name" value="adh_short"/>
    <property type="match status" value="1"/>
</dbReference>